<name>A0A931F6B6_9ACTN</name>
<feature type="transmembrane region" description="Helical" evidence="1">
    <location>
        <begin position="197"/>
        <end position="224"/>
    </location>
</feature>
<comment type="caution">
    <text evidence="2">The sequence shown here is derived from an EMBL/GenBank/DDBJ whole genome shotgun (WGS) entry which is preliminary data.</text>
</comment>
<gene>
    <name evidence="2" type="ORF">ITP53_46795</name>
</gene>
<keyword evidence="1" id="KW-0472">Membrane</keyword>
<reference evidence="2" key="1">
    <citation type="submission" date="2020-11" db="EMBL/GenBank/DDBJ databases">
        <title>Whole-genome analyses of Nonomuraea sp. K274.</title>
        <authorList>
            <person name="Veyisoglu A."/>
        </authorList>
    </citation>
    <scope>NUCLEOTIDE SEQUENCE</scope>
    <source>
        <strain evidence="2">K274</strain>
    </source>
</reference>
<protein>
    <submittedName>
        <fullName evidence="2">Amino acid ABC transporter substrate-binding protein</fullName>
    </submittedName>
</protein>
<dbReference type="Gene3D" id="3.40.50.2300">
    <property type="match status" value="2"/>
</dbReference>
<dbReference type="RefSeq" id="WP_195901939.1">
    <property type="nucleotide sequence ID" value="NZ_JADOGI010000252.1"/>
</dbReference>
<feature type="transmembrane region" description="Helical" evidence="1">
    <location>
        <begin position="159"/>
        <end position="177"/>
    </location>
</feature>
<keyword evidence="1" id="KW-1133">Transmembrane helix</keyword>
<keyword evidence="3" id="KW-1185">Reference proteome</keyword>
<feature type="transmembrane region" description="Helical" evidence="1">
    <location>
        <begin position="385"/>
        <end position="406"/>
    </location>
</feature>
<dbReference type="InterPro" id="IPR028082">
    <property type="entry name" value="Peripla_BP_I"/>
</dbReference>
<evidence type="ECO:0000256" key="1">
    <source>
        <dbReference type="SAM" id="Phobius"/>
    </source>
</evidence>
<dbReference type="Proteomes" id="UP000605361">
    <property type="component" value="Unassembled WGS sequence"/>
</dbReference>
<keyword evidence="1" id="KW-0812">Transmembrane</keyword>
<dbReference type="SUPFAM" id="SSF53822">
    <property type="entry name" value="Periplasmic binding protein-like I"/>
    <property type="match status" value="1"/>
</dbReference>
<evidence type="ECO:0000313" key="2">
    <source>
        <dbReference type="EMBL" id="MBF8193058.1"/>
    </source>
</evidence>
<evidence type="ECO:0000313" key="3">
    <source>
        <dbReference type="Proteomes" id="UP000605361"/>
    </source>
</evidence>
<sequence length="822" mass="91108">MSHRDGACWKGFLVSDLRSVIERLIRRPPFWRPDPPLPVVCVSGEYASAAVEAMLGSFQDGVPFARADDGAHPTMLELVKSLAGQLGKPVGGSLLPPPRFPLAQFVIWAREQRPPAGSGADWPPRLRTQAGHREFRQRFRSWQRSKYGGEHSTRTSADFLARAAATWVPVGTLAVWLSGMETDLIPMDNLVSLIPWAVGLVVALVGTTLQGLLSITGALFFGWFRRQPYVRRRGFGRLSHYALRLAEEDDDQIEPLLVHALLRDLREAYKKRVLPWPNWGRECYGLVVLDVADPDGVNSRFLRILEETTDTTGLLAPVVVVAMAPDGVPAARRDPVGLGRFPDAVLRWLAEAALRVPKLRLYVHVTEPPEATAFPPRRPRRGRALGYWSAVMTVLVILPLTGAAWVDHQWRNTCGGRSWARWTGQECVGVVNANARSPEKLFNAQVSEWLRRIDDNNERAGKSGHYVDVVLFGEYSPWNVAANDPRVVSALSELAAVEYYQRNIRSSPRLRVLVANGGDNFGRAGEVARLVVEMAERNRRLMGVVGLARSLTGVSDAIRELHQAKIPMVSGTATADMMGTIPRPGTPGTPSRYYFHVSPTNFREAWLGARFAKTLLPRKRRIKAVIVKDRTSKDQYTSNLADDFKAAVLREGFKLRAELPYSEDGGLPPAASEACRQTPDVIFYAGRASDFLDFLTAVEGRRCGAVTVIAGDDVVKVMPHHGYEIAGMQQVEVYYLALAQRSLWKSPVPAKPTKFARYLLSGNLMDMSDDHLILAYDAISVVYQAVSGVYDTSEVAAELREDELPTRGQIQHELEDTTGDNA</sequence>
<accession>A0A931F6B6</accession>
<dbReference type="AlphaFoldDB" id="A0A931F6B6"/>
<proteinExistence type="predicted"/>
<dbReference type="CDD" id="cd06268">
    <property type="entry name" value="PBP1_ABC_transporter_LIVBP-like"/>
    <property type="match status" value="1"/>
</dbReference>
<organism evidence="2 3">
    <name type="scientific">Nonomuraea cypriaca</name>
    <dbReference type="NCBI Taxonomy" id="1187855"/>
    <lineage>
        <taxon>Bacteria</taxon>
        <taxon>Bacillati</taxon>
        <taxon>Actinomycetota</taxon>
        <taxon>Actinomycetes</taxon>
        <taxon>Streptosporangiales</taxon>
        <taxon>Streptosporangiaceae</taxon>
        <taxon>Nonomuraea</taxon>
    </lineage>
</organism>
<dbReference type="EMBL" id="JADOGI010000252">
    <property type="protein sequence ID" value="MBF8193058.1"/>
    <property type="molecule type" value="Genomic_DNA"/>
</dbReference>